<comment type="subcellular location">
    <subcellularLocation>
        <location evidence="2 10">Cytoplasm</location>
    </subcellularLocation>
</comment>
<keyword evidence="9 10" id="KW-0368">Histidine biosynthesis</keyword>
<sequence length="93" mass="10760">MDILSTMEEVISLRKEKPKEGSYTSYLFNEGLDKILKKVGEESTEVIIASKNSDKNELISELADLCYHILVLMKEKEISLKEIEKELKIRLKK</sequence>
<evidence type="ECO:0000256" key="8">
    <source>
        <dbReference type="ARBA" id="ARBA00022840"/>
    </source>
</evidence>
<comment type="caution">
    <text evidence="11">The sequence shown here is derived from an EMBL/GenBank/DDBJ whole genome shotgun (WGS) entry which is preliminary data.</text>
</comment>
<dbReference type="Proteomes" id="UP001314903">
    <property type="component" value="Unassembled WGS sequence"/>
</dbReference>
<reference evidence="11 12" key="1">
    <citation type="submission" date="2021-03" db="EMBL/GenBank/DDBJ databases">
        <title>Genomic Encyclopedia of Type Strains, Phase IV (KMG-IV): sequencing the most valuable type-strain genomes for metagenomic binning, comparative biology and taxonomic classification.</title>
        <authorList>
            <person name="Goeker M."/>
        </authorList>
    </citation>
    <scope>NUCLEOTIDE SEQUENCE [LARGE SCALE GENOMIC DNA]</scope>
    <source>
        <strain evidence="11 12">DSM 27512</strain>
    </source>
</reference>
<keyword evidence="6 10" id="KW-0547">Nucleotide-binding</keyword>
<dbReference type="InterPro" id="IPR008179">
    <property type="entry name" value="HisE"/>
</dbReference>
<dbReference type="SUPFAM" id="SSF101386">
    <property type="entry name" value="all-alpha NTP pyrophosphatases"/>
    <property type="match status" value="1"/>
</dbReference>
<evidence type="ECO:0000256" key="3">
    <source>
        <dbReference type="ARBA" id="ARBA00005204"/>
    </source>
</evidence>
<dbReference type="CDD" id="cd11534">
    <property type="entry name" value="NTP-PPase_HisIE_like"/>
    <property type="match status" value="1"/>
</dbReference>
<accession>A0ABS4KGJ7</accession>
<evidence type="ECO:0000313" key="11">
    <source>
        <dbReference type="EMBL" id="MBP2026873.1"/>
    </source>
</evidence>
<protein>
    <recommendedName>
        <fullName evidence="10">Phosphoribosyl-ATP pyrophosphatase</fullName>
        <shortName evidence="10">PRA-PH</shortName>
        <ecNumber evidence="10">3.6.1.31</ecNumber>
    </recommendedName>
</protein>
<name>A0ABS4KGJ7_9FIRM</name>
<keyword evidence="8 10" id="KW-0067">ATP-binding</keyword>
<dbReference type="EC" id="3.6.1.31" evidence="10"/>
<keyword evidence="5 10" id="KW-0028">Amino-acid biosynthesis</keyword>
<dbReference type="Gene3D" id="1.10.287.1080">
    <property type="entry name" value="MazG-like"/>
    <property type="match status" value="1"/>
</dbReference>
<evidence type="ECO:0000256" key="5">
    <source>
        <dbReference type="ARBA" id="ARBA00022605"/>
    </source>
</evidence>
<evidence type="ECO:0000256" key="9">
    <source>
        <dbReference type="ARBA" id="ARBA00023102"/>
    </source>
</evidence>
<comment type="catalytic activity">
    <reaction evidence="1 10">
        <text>1-(5-phospho-beta-D-ribosyl)-ATP + H2O = 1-(5-phospho-beta-D-ribosyl)-5'-AMP + diphosphate + H(+)</text>
        <dbReference type="Rhea" id="RHEA:22828"/>
        <dbReference type="ChEBI" id="CHEBI:15377"/>
        <dbReference type="ChEBI" id="CHEBI:15378"/>
        <dbReference type="ChEBI" id="CHEBI:33019"/>
        <dbReference type="ChEBI" id="CHEBI:59457"/>
        <dbReference type="ChEBI" id="CHEBI:73183"/>
        <dbReference type="EC" id="3.6.1.31"/>
    </reaction>
</comment>
<dbReference type="RefSeq" id="WP_209659322.1">
    <property type="nucleotide sequence ID" value="NZ_JAGGLI010000005.1"/>
</dbReference>
<comment type="similarity">
    <text evidence="10">Belongs to the PRA-PH family.</text>
</comment>
<evidence type="ECO:0000256" key="6">
    <source>
        <dbReference type="ARBA" id="ARBA00022741"/>
    </source>
</evidence>
<dbReference type="HAMAP" id="MF_01020">
    <property type="entry name" value="HisE"/>
    <property type="match status" value="1"/>
</dbReference>
<dbReference type="NCBIfam" id="TIGR03188">
    <property type="entry name" value="histidine_hisI"/>
    <property type="match status" value="1"/>
</dbReference>
<evidence type="ECO:0000256" key="2">
    <source>
        <dbReference type="ARBA" id="ARBA00004496"/>
    </source>
</evidence>
<evidence type="ECO:0000256" key="7">
    <source>
        <dbReference type="ARBA" id="ARBA00022801"/>
    </source>
</evidence>
<evidence type="ECO:0000256" key="4">
    <source>
        <dbReference type="ARBA" id="ARBA00022490"/>
    </source>
</evidence>
<comment type="pathway">
    <text evidence="3 10">Amino-acid biosynthesis; L-histidine biosynthesis; L-histidine from 5-phospho-alpha-D-ribose 1-diphosphate: step 2/9.</text>
</comment>
<dbReference type="Pfam" id="PF01503">
    <property type="entry name" value="PRA-PH"/>
    <property type="match status" value="1"/>
</dbReference>
<dbReference type="PANTHER" id="PTHR42945:SF9">
    <property type="entry name" value="HISTIDINE BIOSYNTHESIS BIFUNCTIONAL PROTEIN HISIE"/>
    <property type="match status" value="1"/>
</dbReference>
<keyword evidence="12" id="KW-1185">Reference proteome</keyword>
<dbReference type="InterPro" id="IPR021130">
    <property type="entry name" value="PRib-ATP_PPHydrolase-like"/>
</dbReference>
<evidence type="ECO:0000256" key="10">
    <source>
        <dbReference type="HAMAP-Rule" id="MF_01020"/>
    </source>
</evidence>
<organism evidence="11 12">
    <name type="scientific">Acetoanaerobium pronyense</name>
    <dbReference type="NCBI Taxonomy" id="1482736"/>
    <lineage>
        <taxon>Bacteria</taxon>
        <taxon>Bacillati</taxon>
        <taxon>Bacillota</taxon>
        <taxon>Clostridia</taxon>
        <taxon>Peptostreptococcales</taxon>
        <taxon>Filifactoraceae</taxon>
        <taxon>Acetoanaerobium</taxon>
    </lineage>
</organism>
<dbReference type="EMBL" id="JAGGLI010000005">
    <property type="protein sequence ID" value="MBP2026873.1"/>
    <property type="molecule type" value="Genomic_DNA"/>
</dbReference>
<keyword evidence="4 10" id="KW-0963">Cytoplasm</keyword>
<evidence type="ECO:0000256" key="1">
    <source>
        <dbReference type="ARBA" id="ARBA00001460"/>
    </source>
</evidence>
<proteinExistence type="inferred from homology"/>
<dbReference type="PANTHER" id="PTHR42945">
    <property type="entry name" value="HISTIDINE BIOSYNTHESIS BIFUNCTIONAL PROTEIN"/>
    <property type="match status" value="1"/>
</dbReference>
<keyword evidence="7 10" id="KW-0378">Hydrolase</keyword>
<evidence type="ECO:0000313" key="12">
    <source>
        <dbReference type="Proteomes" id="UP001314903"/>
    </source>
</evidence>
<gene>
    <name evidence="10" type="primary">hisE</name>
    <name evidence="11" type="ORF">J2Z35_000665</name>
</gene>